<dbReference type="EMBL" id="LRQE01000004">
    <property type="protein sequence ID" value="KXA31714.1"/>
    <property type="molecule type" value="Genomic_DNA"/>
</dbReference>
<evidence type="ECO:0000313" key="5">
    <source>
        <dbReference type="Proteomes" id="UP000070174"/>
    </source>
</evidence>
<keyword evidence="4" id="KW-0808">Transferase</keyword>
<dbReference type="Pfam" id="PF01571">
    <property type="entry name" value="GCV_T"/>
    <property type="match status" value="1"/>
</dbReference>
<evidence type="ECO:0000259" key="2">
    <source>
        <dbReference type="Pfam" id="PF01571"/>
    </source>
</evidence>
<feature type="domain" description="GCVT N-terminal" evidence="2">
    <location>
        <begin position="8"/>
        <end position="231"/>
    </location>
</feature>
<dbReference type="PANTHER" id="PTHR43757">
    <property type="entry name" value="AMINOMETHYLTRANSFERASE"/>
    <property type="match status" value="1"/>
</dbReference>
<dbReference type="GO" id="GO:0008168">
    <property type="term" value="F:methyltransferase activity"/>
    <property type="evidence" value="ECO:0007669"/>
    <property type="project" value="UniProtKB-KW"/>
</dbReference>
<sequence length="336" mass="38254">MKNDALRRREHEAVRSGVGYYDFTHQVLDVKGKDVADFLDKVFVNDIKNMKDTHALYTTMLNEEGKIIDDVIVFRLEADKFLISTLYIDKMIEWFDKFKNGFEVEYKNITDKLTMFAIQGPKSKDLVNKIVDKDISDLKFFTIEDNSLGDLDLMVARAGFTGELGYELYVESDKKDVLEEKIKEAGKEFDLVNITSDVIIGSLPGEKGYVLMSDLEGANPLEVGYGWTDAWDSDFIGKEALLKAKENVTRDLFGFELLEDGQVEAGDEVLLEGKKIGKVTKFTYGYTVEKFIGYCMIEKDKALEGKKVEIKTKAGSLEARLCDRVFYDKDNERVRG</sequence>
<dbReference type="InterPro" id="IPR027266">
    <property type="entry name" value="TrmE/GcvT-like"/>
</dbReference>
<dbReference type="SUPFAM" id="SSF103025">
    <property type="entry name" value="Folate-binding domain"/>
    <property type="match status" value="1"/>
</dbReference>
<dbReference type="SUPFAM" id="SSF101790">
    <property type="entry name" value="Aminomethyltransferase beta-barrel domain"/>
    <property type="match status" value="1"/>
</dbReference>
<dbReference type="InterPro" id="IPR029043">
    <property type="entry name" value="GcvT/YgfZ_C"/>
</dbReference>
<dbReference type="PATRIC" id="fig|54005.3.peg.240"/>
<organism evidence="4">
    <name type="scientific">Peptoniphilus harei</name>
    <dbReference type="NCBI Taxonomy" id="54005"/>
    <lineage>
        <taxon>Bacteria</taxon>
        <taxon>Bacillati</taxon>
        <taxon>Bacillota</taxon>
        <taxon>Tissierellia</taxon>
        <taxon>Tissierellales</taxon>
        <taxon>Peptoniphilaceae</taxon>
        <taxon>Peptoniphilus</taxon>
    </lineage>
</organism>
<comment type="caution">
    <text evidence="4">The sequence shown here is derived from an EMBL/GenBank/DDBJ whole genome shotgun (WGS) entry which is preliminary data.</text>
</comment>
<dbReference type="RefSeq" id="WP_060799580.1">
    <property type="nucleotide sequence ID" value="NZ_KQ957086.1"/>
</dbReference>
<dbReference type="InterPro" id="IPR028896">
    <property type="entry name" value="GcvT/YgfZ/DmdA"/>
</dbReference>
<proteinExistence type="predicted"/>
<dbReference type="GO" id="GO:0005829">
    <property type="term" value="C:cytosol"/>
    <property type="evidence" value="ECO:0007669"/>
    <property type="project" value="TreeGrafter"/>
</dbReference>
<accession>A0A133PSA9</accession>
<evidence type="ECO:0000313" key="4">
    <source>
        <dbReference type="EMBL" id="KXA31714.1"/>
    </source>
</evidence>
<gene>
    <name evidence="4" type="ORF">HMPREF3229_00243</name>
</gene>
<feature type="domain" description="Aminomethyltransferase C-terminal" evidence="3">
    <location>
        <begin position="250"/>
        <end position="328"/>
    </location>
</feature>
<dbReference type="Pfam" id="PF08669">
    <property type="entry name" value="GCV_T_C"/>
    <property type="match status" value="1"/>
</dbReference>
<dbReference type="AlphaFoldDB" id="A0A133PSA9"/>
<dbReference type="Gene3D" id="3.30.1360.120">
    <property type="entry name" value="Probable tRNA modification gtpase trme, domain 1"/>
    <property type="match status" value="1"/>
</dbReference>
<feature type="binding site" evidence="1">
    <location>
        <position position="167"/>
    </location>
    <ligand>
        <name>substrate</name>
    </ligand>
</feature>
<dbReference type="Proteomes" id="UP000070174">
    <property type="component" value="Unassembled WGS sequence"/>
</dbReference>
<protein>
    <submittedName>
        <fullName evidence="4">Putative aminomethyltransferase</fullName>
    </submittedName>
</protein>
<reference evidence="4 5" key="1">
    <citation type="submission" date="2016-01" db="EMBL/GenBank/DDBJ databases">
        <authorList>
            <person name="Oliw E.H."/>
        </authorList>
    </citation>
    <scope>NUCLEOTIDE SEQUENCE [LARGE SCALE GENOMIC DNA]</scope>
    <source>
        <strain evidence="4 5">CMW7756A</strain>
    </source>
</reference>
<evidence type="ECO:0000259" key="3">
    <source>
        <dbReference type="Pfam" id="PF08669"/>
    </source>
</evidence>
<dbReference type="GO" id="GO:0032259">
    <property type="term" value="P:methylation"/>
    <property type="evidence" value="ECO:0007669"/>
    <property type="project" value="UniProtKB-KW"/>
</dbReference>
<dbReference type="InterPro" id="IPR013977">
    <property type="entry name" value="GcvT_C"/>
</dbReference>
<evidence type="ECO:0000256" key="1">
    <source>
        <dbReference type="PIRSR" id="PIRSR006487-1"/>
    </source>
</evidence>
<dbReference type="PIRSF" id="PIRSF006487">
    <property type="entry name" value="GcvT"/>
    <property type="match status" value="1"/>
</dbReference>
<dbReference type="InterPro" id="IPR006222">
    <property type="entry name" value="GCVT_N"/>
</dbReference>
<name>A0A133PSA9_9FIRM</name>
<keyword evidence="4" id="KW-0489">Methyltransferase</keyword>
<dbReference type="PANTHER" id="PTHR43757:SF2">
    <property type="entry name" value="AMINOMETHYLTRANSFERASE, MITOCHONDRIAL"/>
    <property type="match status" value="1"/>
</dbReference>